<feature type="compositionally biased region" description="Basic and acidic residues" evidence="1">
    <location>
        <begin position="53"/>
        <end position="75"/>
    </location>
</feature>
<accession>A0ABU9UK34</accession>
<protein>
    <submittedName>
        <fullName evidence="2">Uncharacterized protein</fullName>
    </submittedName>
</protein>
<dbReference type="EMBL" id="PKHR02000019">
    <property type="protein sequence ID" value="MEM5986582.1"/>
    <property type="molecule type" value="Genomic_DNA"/>
</dbReference>
<evidence type="ECO:0000256" key="1">
    <source>
        <dbReference type="SAM" id="MobiDB-lite"/>
    </source>
</evidence>
<evidence type="ECO:0000313" key="2">
    <source>
        <dbReference type="EMBL" id="MEM5986582.1"/>
    </source>
</evidence>
<proteinExistence type="predicted"/>
<dbReference type="Proteomes" id="UP000235104">
    <property type="component" value="Unassembled WGS sequence"/>
</dbReference>
<sequence length="85" mass="9014">MPSTRKVIAFGPAALSTPGGVVAHKGEENDHEEALQRGVKGQFQQAALPQRQVDQHEGKAADDGRGDGKALKEVRLPPGPHAENK</sequence>
<keyword evidence="3" id="KW-1185">Reference proteome</keyword>
<organism evidence="2 3">
    <name type="scientific">Corynebacterium hesseae</name>
    <dbReference type="NCBI Taxonomy" id="2913502"/>
    <lineage>
        <taxon>Bacteria</taxon>
        <taxon>Bacillati</taxon>
        <taxon>Actinomycetota</taxon>
        <taxon>Actinomycetes</taxon>
        <taxon>Mycobacteriales</taxon>
        <taxon>Corynebacteriaceae</taxon>
        <taxon>Corynebacterium</taxon>
    </lineage>
</organism>
<feature type="region of interest" description="Disordered" evidence="1">
    <location>
        <begin position="1"/>
        <end position="85"/>
    </location>
</feature>
<gene>
    <name evidence="2" type="ORF">CYJ44_010475</name>
</gene>
<feature type="compositionally biased region" description="Basic and acidic residues" evidence="1">
    <location>
        <begin position="24"/>
        <end position="35"/>
    </location>
</feature>
<name>A0ABU9UK34_9CORY</name>
<comment type="caution">
    <text evidence="2">The sequence shown here is derived from an EMBL/GenBank/DDBJ whole genome shotgun (WGS) entry which is preliminary data.</text>
</comment>
<reference evidence="2" key="1">
    <citation type="submission" date="2017-12" db="EMBL/GenBank/DDBJ databases">
        <authorList>
            <person name="Thomas-White K."/>
            <person name="Wolfe A.J."/>
        </authorList>
    </citation>
    <scope>NUCLEOTIDE SEQUENCE</scope>
    <source>
        <strain evidence="2">UMB0043</strain>
    </source>
</reference>
<evidence type="ECO:0000313" key="3">
    <source>
        <dbReference type="Proteomes" id="UP000235104"/>
    </source>
</evidence>